<name>A0A0L0RY03_ALLM3</name>
<proteinExistence type="predicted"/>
<reference evidence="3" key="2">
    <citation type="submission" date="2009-11" db="EMBL/GenBank/DDBJ databases">
        <title>The Genome Sequence of Allomyces macrogynus strain ATCC 38327.</title>
        <authorList>
            <consortium name="The Broad Institute Genome Sequencing Platform"/>
            <person name="Russ C."/>
            <person name="Cuomo C."/>
            <person name="Shea T."/>
            <person name="Young S.K."/>
            <person name="Zeng Q."/>
            <person name="Koehrsen M."/>
            <person name="Haas B."/>
            <person name="Borodovsky M."/>
            <person name="Guigo R."/>
            <person name="Alvarado L."/>
            <person name="Berlin A."/>
            <person name="Borenstein D."/>
            <person name="Chen Z."/>
            <person name="Engels R."/>
            <person name="Freedman E."/>
            <person name="Gellesch M."/>
            <person name="Goldberg J."/>
            <person name="Griggs A."/>
            <person name="Gujja S."/>
            <person name="Heiman D."/>
            <person name="Hepburn T."/>
            <person name="Howarth C."/>
            <person name="Jen D."/>
            <person name="Larson L."/>
            <person name="Lewis B."/>
            <person name="Mehta T."/>
            <person name="Park D."/>
            <person name="Pearson M."/>
            <person name="Roberts A."/>
            <person name="Saif S."/>
            <person name="Shenoy N."/>
            <person name="Sisk P."/>
            <person name="Stolte C."/>
            <person name="Sykes S."/>
            <person name="Walk T."/>
            <person name="White J."/>
            <person name="Yandava C."/>
            <person name="Burger G."/>
            <person name="Gray M.W."/>
            <person name="Holland P.W.H."/>
            <person name="King N."/>
            <person name="Lang F.B.F."/>
            <person name="Roger A.J."/>
            <person name="Ruiz-Trillo I."/>
            <person name="Lander E."/>
            <person name="Nusbaum C."/>
        </authorList>
    </citation>
    <scope>NUCLEOTIDE SEQUENCE [LARGE SCALE GENOMIC DNA]</scope>
    <source>
        <strain evidence="3">ATCC 38327</strain>
    </source>
</reference>
<evidence type="ECO:0000313" key="3">
    <source>
        <dbReference type="Proteomes" id="UP000054350"/>
    </source>
</evidence>
<evidence type="ECO:0000256" key="1">
    <source>
        <dbReference type="SAM" id="MobiDB-lite"/>
    </source>
</evidence>
<gene>
    <name evidence="2" type="ORF">AMAG_00957</name>
</gene>
<dbReference type="AlphaFoldDB" id="A0A0L0RY03"/>
<organism evidence="2 3">
    <name type="scientific">Allomyces macrogynus (strain ATCC 38327)</name>
    <name type="common">Allomyces javanicus var. macrogynus</name>
    <dbReference type="NCBI Taxonomy" id="578462"/>
    <lineage>
        <taxon>Eukaryota</taxon>
        <taxon>Fungi</taxon>
        <taxon>Fungi incertae sedis</taxon>
        <taxon>Blastocladiomycota</taxon>
        <taxon>Blastocladiomycetes</taxon>
        <taxon>Blastocladiales</taxon>
        <taxon>Blastocladiaceae</taxon>
        <taxon>Allomyces</taxon>
    </lineage>
</organism>
<dbReference type="EMBL" id="GG745328">
    <property type="protein sequence ID" value="KNE55020.1"/>
    <property type="molecule type" value="Genomic_DNA"/>
</dbReference>
<evidence type="ECO:0000313" key="2">
    <source>
        <dbReference type="EMBL" id="KNE55020.1"/>
    </source>
</evidence>
<dbReference type="Proteomes" id="UP000054350">
    <property type="component" value="Unassembled WGS sequence"/>
</dbReference>
<feature type="region of interest" description="Disordered" evidence="1">
    <location>
        <begin position="103"/>
        <end position="123"/>
    </location>
</feature>
<dbReference type="VEuPathDB" id="FungiDB:AMAG_00957"/>
<sequence length="123" mass="13145">MARWGMINDEYRRARSEGRASAMQEFLRSNRQEARIAFPNSDKGRKAVERLLGAGLRLQAHVNKHDVVVGKTVTVTAKALAKKDTARAEMVQLETVLGSGVTGAGAASGPNVQGAVGRATSKK</sequence>
<protein>
    <submittedName>
        <fullName evidence="2">Uncharacterized protein</fullName>
    </submittedName>
</protein>
<accession>A0A0L0RY03</accession>
<keyword evidence="3" id="KW-1185">Reference proteome</keyword>
<reference evidence="2 3" key="1">
    <citation type="submission" date="2009-11" db="EMBL/GenBank/DDBJ databases">
        <title>Annotation of Allomyces macrogynus ATCC 38327.</title>
        <authorList>
            <consortium name="The Broad Institute Genome Sequencing Platform"/>
            <person name="Russ C."/>
            <person name="Cuomo C."/>
            <person name="Burger G."/>
            <person name="Gray M.W."/>
            <person name="Holland P.W.H."/>
            <person name="King N."/>
            <person name="Lang F.B.F."/>
            <person name="Roger A.J."/>
            <person name="Ruiz-Trillo I."/>
            <person name="Young S.K."/>
            <person name="Zeng Q."/>
            <person name="Gargeya S."/>
            <person name="Fitzgerald M."/>
            <person name="Haas B."/>
            <person name="Abouelleil A."/>
            <person name="Alvarado L."/>
            <person name="Arachchi H.M."/>
            <person name="Berlin A."/>
            <person name="Chapman S.B."/>
            <person name="Gearin G."/>
            <person name="Goldberg J."/>
            <person name="Griggs A."/>
            <person name="Gujja S."/>
            <person name="Hansen M."/>
            <person name="Heiman D."/>
            <person name="Howarth C."/>
            <person name="Larimer J."/>
            <person name="Lui A."/>
            <person name="MacDonald P.J.P."/>
            <person name="McCowen C."/>
            <person name="Montmayeur A."/>
            <person name="Murphy C."/>
            <person name="Neiman D."/>
            <person name="Pearson M."/>
            <person name="Priest M."/>
            <person name="Roberts A."/>
            <person name="Saif S."/>
            <person name="Shea T."/>
            <person name="Sisk P."/>
            <person name="Stolte C."/>
            <person name="Sykes S."/>
            <person name="Wortman J."/>
            <person name="Nusbaum C."/>
            <person name="Birren B."/>
        </authorList>
    </citation>
    <scope>NUCLEOTIDE SEQUENCE [LARGE SCALE GENOMIC DNA]</scope>
    <source>
        <strain evidence="2 3">ATCC 38327</strain>
    </source>
</reference>